<reference evidence="2 3" key="1">
    <citation type="journal article" date="2021" name="Commun. Biol.">
        <title>The genome of Shorea leprosula (Dipterocarpaceae) highlights the ecological relevance of drought in aseasonal tropical rainforests.</title>
        <authorList>
            <person name="Ng K.K.S."/>
            <person name="Kobayashi M.J."/>
            <person name="Fawcett J.A."/>
            <person name="Hatakeyama M."/>
            <person name="Paape T."/>
            <person name="Ng C.H."/>
            <person name="Ang C.C."/>
            <person name="Tnah L.H."/>
            <person name="Lee C.T."/>
            <person name="Nishiyama T."/>
            <person name="Sese J."/>
            <person name="O'Brien M.J."/>
            <person name="Copetti D."/>
            <person name="Mohd Noor M.I."/>
            <person name="Ong R.C."/>
            <person name="Putra M."/>
            <person name="Sireger I.Z."/>
            <person name="Indrioko S."/>
            <person name="Kosugi Y."/>
            <person name="Izuno A."/>
            <person name="Isagi Y."/>
            <person name="Lee S.L."/>
            <person name="Shimizu K.K."/>
        </authorList>
    </citation>
    <scope>NUCLEOTIDE SEQUENCE [LARGE SCALE GENOMIC DNA]</scope>
    <source>
        <strain evidence="2">214</strain>
    </source>
</reference>
<feature type="region of interest" description="Disordered" evidence="1">
    <location>
        <begin position="1"/>
        <end position="22"/>
    </location>
</feature>
<organism evidence="2 3">
    <name type="scientific">Rubroshorea leprosula</name>
    <dbReference type="NCBI Taxonomy" id="152421"/>
    <lineage>
        <taxon>Eukaryota</taxon>
        <taxon>Viridiplantae</taxon>
        <taxon>Streptophyta</taxon>
        <taxon>Embryophyta</taxon>
        <taxon>Tracheophyta</taxon>
        <taxon>Spermatophyta</taxon>
        <taxon>Magnoliopsida</taxon>
        <taxon>eudicotyledons</taxon>
        <taxon>Gunneridae</taxon>
        <taxon>Pentapetalae</taxon>
        <taxon>rosids</taxon>
        <taxon>malvids</taxon>
        <taxon>Malvales</taxon>
        <taxon>Dipterocarpaceae</taxon>
        <taxon>Rubroshorea</taxon>
    </lineage>
</organism>
<evidence type="ECO:0000313" key="2">
    <source>
        <dbReference type="EMBL" id="GKV42319.1"/>
    </source>
</evidence>
<dbReference type="EMBL" id="BPVZ01000157">
    <property type="protein sequence ID" value="GKV42319.1"/>
    <property type="molecule type" value="Genomic_DNA"/>
</dbReference>
<dbReference type="AlphaFoldDB" id="A0AAV5LXS1"/>
<feature type="region of interest" description="Disordered" evidence="1">
    <location>
        <begin position="43"/>
        <end position="62"/>
    </location>
</feature>
<feature type="compositionally biased region" description="Basic and acidic residues" evidence="1">
    <location>
        <begin position="45"/>
        <end position="56"/>
    </location>
</feature>
<name>A0AAV5LXS1_9ROSI</name>
<accession>A0AAV5LXS1</accession>
<keyword evidence="3" id="KW-1185">Reference proteome</keyword>
<sequence length="62" mass="7007">MTGACEREVANSMTQGPTPPHMLSKLLSVEFLRNEFRLGQPELYKQADRDDPKALKNVEFGN</sequence>
<evidence type="ECO:0000313" key="3">
    <source>
        <dbReference type="Proteomes" id="UP001054252"/>
    </source>
</evidence>
<protein>
    <submittedName>
        <fullName evidence="2">Uncharacterized protein</fullName>
    </submittedName>
</protein>
<dbReference type="Proteomes" id="UP001054252">
    <property type="component" value="Unassembled WGS sequence"/>
</dbReference>
<proteinExistence type="predicted"/>
<gene>
    <name evidence="2" type="ORF">SLEP1_g49729</name>
</gene>
<evidence type="ECO:0000256" key="1">
    <source>
        <dbReference type="SAM" id="MobiDB-lite"/>
    </source>
</evidence>
<comment type="caution">
    <text evidence="2">The sequence shown here is derived from an EMBL/GenBank/DDBJ whole genome shotgun (WGS) entry which is preliminary data.</text>
</comment>